<organism evidence="9 10">
    <name type="scientific">Alloalcanivorax marinus</name>
    <dbReference type="NCBI Taxonomy" id="1177169"/>
    <lineage>
        <taxon>Bacteria</taxon>
        <taxon>Pseudomonadati</taxon>
        <taxon>Pseudomonadota</taxon>
        <taxon>Gammaproteobacteria</taxon>
        <taxon>Oceanospirillales</taxon>
        <taxon>Alcanivoracaceae</taxon>
        <taxon>Alloalcanivorax</taxon>
    </lineage>
</organism>
<evidence type="ECO:0000256" key="3">
    <source>
        <dbReference type="ARBA" id="ARBA00022723"/>
    </source>
</evidence>
<evidence type="ECO:0000256" key="6">
    <source>
        <dbReference type="ARBA" id="ARBA00023014"/>
    </source>
</evidence>
<dbReference type="Pfam" id="PF12801">
    <property type="entry name" value="Fer4_5"/>
    <property type="match status" value="1"/>
</dbReference>
<feature type="transmembrane region" description="Helical" evidence="7">
    <location>
        <begin position="162"/>
        <end position="181"/>
    </location>
</feature>
<dbReference type="Pfam" id="PF11614">
    <property type="entry name" value="FixG_C"/>
    <property type="match status" value="1"/>
</dbReference>
<evidence type="ECO:0000256" key="7">
    <source>
        <dbReference type="SAM" id="Phobius"/>
    </source>
</evidence>
<accession>A0A9Q3URZ0</accession>
<evidence type="ECO:0000259" key="8">
    <source>
        <dbReference type="PROSITE" id="PS51379"/>
    </source>
</evidence>
<proteinExistence type="predicted"/>
<dbReference type="NCBIfam" id="TIGR02745">
    <property type="entry name" value="ccoG_rdxA_fixG"/>
    <property type="match status" value="1"/>
</dbReference>
<dbReference type="GO" id="GO:0051539">
    <property type="term" value="F:4 iron, 4 sulfur cluster binding"/>
    <property type="evidence" value="ECO:0007669"/>
    <property type="project" value="UniProtKB-KW"/>
</dbReference>
<evidence type="ECO:0000313" key="9">
    <source>
        <dbReference type="EMBL" id="MCC4309958.1"/>
    </source>
</evidence>
<reference evidence="9" key="1">
    <citation type="submission" date="2021-10" db="EMBL/GenBank/DDBJ databases">
        <title>The diversity and Nitrogen Metabolism of Culturable Nitrate-Utilizing Bacteria Within the Oxygen Minimum Zone of the Changjiang (Yangtze River)Estuary.</title>
        <authorList>
            <person name="Zhang D."/>
            <person name="Zheng J."/>
            <person name="Liu S."/>
            <person name="He W."/>
        </authorList>
    </citation>
    <scope>NUCLEOTIDE SEQUENCE</scope>
    <source>
        <strain evidence="9">FXH-223</strain>
    </source>
</reference>
<dbReference type="Gene3D" id="2.60.40.10">
    <property type="entry name" value="Immunoglobulins"/>
    <property type="match status" value="1"/>
</dbReference>
<dbReference type="GO" id="GO:0046872">
    <property type="term" value="F:metal ion binding"/>
    <property type="evidence" value="ECO:0007669"/>
    <property type="project" value="UniProtKB-KW"/>
</dbReference>
<keyword evidence="7" id="KW-0472">Membrane</keyword>
<keyword evidence="7" id="KW-1133">Transmembrane helix</keyword>
<keyword evidence="10" id="KW-1185">Reference proteome</keyword>
<keyword evidence="4" id="KW-0249">Electron transport</keyword>
<comment type="caution">
    <text evidence="9">The sequence shown here is derived from an EMBL/GenBank/DDBJ whole genome shotgun (WGS) entry which is preliminary data.</text>
</comment>
<dbReference type="InterPro" id="IPR017896">
    <property type="entry name" value="4Fe4S_Fe-S-bd"/>
</dbReference>
<keyword evidence="1" id="KW-0813">Transport</keyword>
<dbReference type="AlphaFoldDB" id="A0A9Q3URZ0"/>
<keyword evidence="6" id="KW-0411">Iron-sulfur</keyword>
<dbReference type="InterPro" id="IPR051684">
    <property type="entry name" value="Electron_Trans/Redox"/>
</dbReference>
<dbReference type="Pfam" id="PF13746">
    <property type="entry name" value="Fer4_18"/>
    <property type="match status" value="1"/>
</dbReference>
<dbReference type="InterPro" id="IPR032879">
    <property type="entry name" value="FixG_C"/>
</dbReference>
<sequence length="472" mass="53575">MNAGRRIPVEQSHPDPQGARLYAKRQRIQIKDVKGHYQRLRDASVRVVVALYLVLPWLTWNGRQAILFDLPERRFHIFGLTFWPQDFLFLAWALILSALALFFVTVFAGRVYCGYVCPQTAWTRWFMAIEQFFEGDRHQRIKLDKAPLRPGKLARRLGKHGLWLLLALATGLTFVGYFSPIRDLVPDFFTGQVGGWALFWIGFFTLATYGNAGFMREQVCLYMCPYARFQSVMFDRDTLIVSYDRARGEPRRRGARKQGEEPAGDCVDCGLCVQVCPTGIDIRDGLQYECVTCAACIDACDQVMERIHRPKGLIRYTTENALNGRQTHLLRPRLLGYGVVILVLVGLFIGSLMTRVPLQVDVLRDRNQLYRVTGNGTIENSYRLEILNKDQSPHRYVLTLEGPEGLTLVNGPRHFSLVAGEHRSLPVTVSGDPYAGTVESADIRFHVRAVTGADDATDMEMAHESRFIAPRS</sequence>
<dbReference type="PROSITE" id="PS51379">
    <property type="entry name" value="4FE4S_FER_2"/>
    <property type="match status" value="1"/>
</dbReference>
<dbReference type="PANTHER" id="PTHR30176:SF3">
    <property type="entry name" value="FERREDOXIN-TYPE PROTEIN NAPH"/>
    <property type="match status" value="1"/>
</dbReference>
<feature type="transmembrane region" description="Helical" evidence="7">
    <location>
        <begin position="334"/>
        <end position="353"/>
    </location>
</feature>
<dbReference type="InterPro" id="IPR017900">
    <property type="entry name" value="4Fe4S_Fe_S_CS"/>
</dbReference>
<evidence type="ECO:0000256" key="4">
    <source>
        <dbReference type="ARBA" id="ARBA00022982"/>
    </source>
</evidence>
<keyword evidence="3" id="KW-0479">Metal-binding</keyword>
<dbReference type="RefSeq" id="WP_228234644.1">
    <property type="nucleotide sequence ID" value="NZ_JAJGNA010000025.1"/>
</dbReference>
<name>A0A9Q3URZ0_9GAMM</name>
<dbReference type="PANTHER" id="PTHR30176">
    <property type="entry name" value="FERREDOXIN-TYPE PROTEIN NAPH"/>
    <property type="match status" value="1"/>
</dbReference>
<evidence type="ECO:0000256" key="1">
    <source>
        <dbReference type="ARBA" id="ARBA00022448"/>
    </source>
</evidence>
<dbReference type="GO" id="GO:0005886">
    <property type="term" value="C:plasma membrane"/>
    <property type="evidence" value="ECO:0007669"/>
    <property type="project" value="TreeGrafter"/>
</dbReference>
<feature type="domain" description="4Fe-4S ferredoxin-type" evidence="8">
    <location>
        <begin position="256"/>
        <end position="285"/>
    </location>
</feature>
<feature type="transmembrane region" description="Helical" evidence="7">
    <location>
        <begin position="193"/>
        <end position="214"/>
    </location>
</feature>
<evidence type="ECO:0000313" key="10">
    <source>
        <dbReference type="Proteomes" id="UP001108027"/>
    </source>
</evidence>
<keyword evidence="5" id="KW-0408">Iron</keyword>
<gene>
    <name evidence="9" type="primary">ccoG</name>
    <name evidence="9" type="ORF">LL252_15395</name>
</gene>
<feature type="transmembrane region" description="Helical" evidence="7">
    <location>
        <begin position="43"/>
        <end position="60"/>
    </location>
</feature>
<dbReference type="InterPro" id="IPR013783">
    <property type="entry name" value="Ig-like_fold"/>
</dbReference>
<keyword evidence="2" id="KW-0004">4Fe-4S</keyword>
<keyword evidence="7" id="KW-0812">Transmembrane</keyword>
<dbReference type="PROSITE" id="PS00198">
    <property type="entry name" value="4FE4S_FER_1"/>
    <property type="match status" value="1"/>
</dbReference>
<dbReference type="InterPro" id="IPR014116">
    <property type="entry name" value="Cyt_c_oxidase_cbb3_FixG"/>
</dbReference>
<dbReference type="SUPFAM" id="SSF54862">
    <property type="entry name" value="4Fe-4S ferredoxins"/>
    <property type="match status" value="1"/>
</dbReference>
<feature type="transmembrane region" description="Helical" evidence="7">
    <location>
        <begin position="87"/>
        <end position="108"/>
    </location>
</feature>
<dbReference type="Proteomes" id="UP001108027">
    <property type="component" value="Unassembled WGS sequence"/>
</dbReference>
<evidence type="ECO:0000256" key="2">
    <source>
        <dbReference type="ARBA" id="ARBA00022485"/>
    </source>
</evidence>
<dbReference type="EMBL" id="JAJGNA010000025">
    <property type="protein sequence ID" value="MCC4309958.1"/>
    <property type="molecule type" value="Genomic_DNA"/>
</dbReference>
<protein>
    <submittedName>
        <fullName evidence="9">Cytochrome c oxidase accessory protein CcoG</fullName>
    </submittedName>
</protein>
<evidence type="ECO:0000256" key="5">
    <source>
        <dbReference type="ARBA" id="ARBA00023004"/>
    </source>
</evidence>